<sequence length="247" mass="26293">MTGALMLGMSGKGDQKITLKIEGDGPIGAIIADSDAHGKIRGYVQNPGVHFTELNEHGKLDVRRGVGTTGTVTVTKDIGMREKINGQVPLISGEISEDITYYLATSEQIPSAVGAGVLVNPDASIQAAGGFMIQLLPNASDEVITHIEQQLANMPTISKLIDAGRTPEEILVDILGDDVKIIEKVPVSFECVCSKERFGNAIISLGEKEIRDMIDEDGGAEACCQFCGNKYNFSVADLEGLITESKN</sequence>
<dbReference type="Pfam" id="PF01430">
    <property type="entry name" value="HSP33"/>
    <property type="match status" value="1"/>
</dbReference>
<dbReference type="AlphaFoldDB" id="W7CI29"/>
<dbReference type="GO" id="GO:0042026">
    <property type="term" value="P:protein refolding"/>
    <property type="evidence" value="ECO:0007669"/>
    <property type="project" value="TreeGrafter"/>
</dbReference>
<dbReference type="GO" id="GO:0051082">
    <property type="term" value="F:unfolded protein binding"/>
    <property type="evidence" value="ECO:0007669"/>
    <property type="project" value="UniProtKB-UniRule"/>
</dbReference>
<dbReference type="GO" id="GO:0005737">
    <property type="term" value="C:cytoplasm"/>
    <property type="evidence" value="ECO:0007669"/>
    <property type="project" value="UniProtKB-SubCell"/>
</dbReference>
<evidence type="ECO:0000313" key="8">
    <source>
        <dbReference type="Proteomes" id="UP000019243"/>
    </source>
</evidence>
<dbReference type="PANTHER" id="PTHR30111:SF1">
    <property type="entry name" value="33 KDA CHAPERONIN"/>
    <property type="match status" value="1"/>
</dbReference>
<comment type="PTM">
    <text evidence="6">Under oxidizing conditions two disulfide bonds are formed involving the reactive cysteines. Under reducing conditions zinc is bound to the reactive cysteines and the protein is inactive.</text>
</comment>
<evidence type="ECO:0000256" key="6">
    <source>
        <dbReference type="HAMAP-Rule" id="MF_00117"/>
    </source>
</evidence>
<protein>
    <recommendedName>
        <fullName evidence="6">33 kDa chaperonin</fullName>
    </recommendedName>
    <alternativeName>
        <fullName evidence="6">Heat shock protein 33 homolog</fullName>
        <shortName evidence="6">HSP33</shortName>
    </alternativeName>
</protein>
<dbReference type="GO" id="GO:0044183">
    <property type="term" value="F:protein folding chaperone"/>
    <property type="evidence" value="ECO:0007669"/>
    <property type="project" value="TreeGrafter"/>
</dbReference>
<dbReference type="Gene3D" id="3.90.1280.10">
    <property type="entry name" value="HSP33 redox switch-like"/>
    <property type="match status" value="1"/>
</dbReference>
<comment type="function">
    <text evidence="6">Redox regulated molecular chaperone. Protects both thermally unfolding and oxidatively damaged proteins from irreversible aggregation. Plays an important role in the bacterial defense system toward oxidative stress.</text>
</comment>
<dbReference type="PATRIC" id="fig|1265861.3.peg.2102"/>
<dbReference type="NCBIfam" id="NF001033">
    <property type="entry name" value="PRK00114.1"/>
    <property type="match status" value="1"/>
</dbReference>
<comment type="similarity">
    <text evidence="6">Belongs to the HSP33 family.</text>
</comment>
<evidence type="ECO:0000256" key="4">
    <source>
        <dbReference type="ARBA" id="ARBA00023186"/>
    </source>
</evidence>
<keyword evidence="4 6" id="KW-0143">Chaperone</keyword>
<dbReference type="SUPFAM" id="SSF118352">
    <property type="entry name" value="HSP33 redox switch-like"/>
    <property type="match status" value="1"/>
</dbReference>
<dbReference type="STRING" id="1265861.BCAMP_10690"/>
<evidence type="ECO:0000256" key="3">
    <source>
        <dbReference type="ARBA" id="ARBA00023157"/>
    </source>
</evidence>
<dbReference type="InterPro" id="IPR016153">
    <property type="entry name" value="Heat_shock_Hsp33_N"/>
</dbReference>
<evidence type="ECO:0000256" key="2">
    <source>
        <dbReference type="ARBA" id="ARBA00022833"/>
    </source>
</evidence>
<keyword evidence="1 6" id="KW-0963">Cytoplasm</keyword>
<dbReference type="PIRSF" id="PIRSF005261">
    <property type="entry name" value="Heat_shock_Hsp33"/>
    <property type="match status" value="1"/>
</dbReference>
<proteinExistence type="inferred from homology"/>
<dbReference type="EMBL" id="AODH01000046">
    <property type="protein sequence ID" value="EUJ36595.1"/>
    <property type="molecule type" value="Genomic_DNA"/>
</dbReference>
<feature type="disulfide bond" description="Redox-active" evidence="6">
    <location>
        <begin position="191"/>
        <end position="193"/>
    </location>
</feature>
<name>W7CI29_9LIST</name>
<dbReference type="InterPro" id="IPR016154">
    <property type="entry name" value="Heat_shock_Hsp33_C"/>
</dbReference>
<keyword evidence="8" id="KW-1185">Reference proteome</keyword>
<dbReference type="InterPro" id="IPR000397">
    <property type="entry name" value="Heat_shock_Hsp33"/>
</dbReference>
<dbReference type="Gene3D" id="3.55.30.10">
    <property type="entry name" value="Hsp33 domain"/>
    <property type="match status" value="1"/>
</dbReference>
<organism evidence="7 8">
    <name type="scientific">Brochothrix campestris FSL F6-1037</name>
    <dbReference type="NCBI Taxonomy" id="1265861"/>
    <lineage>
        <taxon>Bacteria</taxon>
        <taxon>Bacillati</taxon>
        <taxon>Bacillota</taxon>
        <taxon>Bacilli</taxon>
        <taxon>Bacillales</taxon>
        <taxon>Listeriaceae</taxon>
        <taxon>Brochothrix</taxon>
    </lineage>
</organism>
<accession>W7CI29</accession>
<gene>
    <name evidence="6 7" type="primary">hslO</name>
    <name evidence="7" type="ORF">BCAMP_10690</name>
</gene>
<dbReference type="CDD" id="cd00498">
    <property type="entry name" value="Hsp33"/>
    <property type="match status" value="1"/>
</dbReference>
<dbReference type="SUPFAM" id="SSF64397">
    <property type="entry name" value="Hsp33 domain"/>
    <property type="match status" value="1"/>
</dbReference>
<evidence type="ECO:0000313" key="7">
    <source>
        <dbReference type="EMBL" id="EUJ36595.1"/>
    </source>
</evidence>
<evidence type="ECO:0000256" key="5">
    <source>
        <dbReference type="ARBA" id="ARBA00023284"/>
    </source>
</evidence>
<reference evidence="7 8" key="1">
    <citation type="submission" date="2012-12" db="EMBL/GenBank/DDBJ databases">
        <title>Novel taxa of Listeriaceae from agricultural environments in the United States.</title>
        <authorList>
            <person name="den Bakker H.C."/>
            <person name="Allred A."/>
            <person name="Warchocki S."/>
            <person name="Wright E.M."/>
            <person name="Burrell A."/>
            <person name="Nightingale K.K."/>
            <person name="Kephart D."/>
            <person name="Wiedmann M."/>
        </authorList>
    </citation>
    <scope>NUCLEOTIDE SEQUENCE [LARGE SCALE GENOMIC DNA]</scope>
    <source>
        <strain evidence="7 8">FSL F6-1037</strain>
    </source>
</reference>
<feature type="disulfide bond" description="Redox-active" evidence="6">
    <location>
        <begin position="224"/>
        <end position="227"/>
    </location>
</feature>
<dbReference type="Proteomes" id="UP000019243">
    <property type="component" value="Unassembled WGS sequence"/>
</dbReference>
<keyword evidence="3 6" id="KW-1015">Disulfide bond</keyword>
<comment type="subcellular location">
    <subcellularLocation>
        <location evidence="6">Cytoplasm</location>
    </subcellularLocation>
</comment>
<keyword evidence="5 6" id="KW-0676">Redox-active center</keyword>
<keyword evidence="2 6" id="KW-0862">Zinc</keyword>
<dbReference type="PANTHER" id="PTHR30111">
    <property type="entry name" value="33 KDA CHAPERONIN"/>
    <property type="match status" value="1"/>
</dbReference>
<evidence type="ECO:0000256" key="1">
    <source>
        <dbReference type="ARBA" id="ARBA00022490"/>
    </source>
</evidence>
<dbReference type="HAMAP" id="MF_00117">
    <property type="entry name" value="HslO"/>
    <property type="match status" value="1"/>
</dbReference>
<comment type="caution">
    <text evidence="7">The sequence shown here is derived from an EMBL/GenBank/DDBJ whole genome shotgun (WGS) entry which is preliminary data.</text>
</comment>